<evidence type="ECO:0000259" key="8">
    <source>
        <dbReference type="PROSITE" id="PS50850"/>
    </source>
</evidence>
<evidence type="ECO:0000313" key="9">
    <source>
        <dbReference type="EMBL" id="NUY00479.1"/>
    </source>
</evidence>
<dbReference type="GeneID" id="301101131"/>
<feature type="transmembrane region" description="Helical" evidence="7">
    <location>
        <begin position="341"/>
        <end position="359"/>
    </location>
</feature>
<dbReference type="GO" id="GO:0022857">
    <property type="term" value="F:transmembrane transporter activity"/>
    <property type="evidence" value="ECO:0007669"/>
    <property type="project" value="InterPro"/>
</dbReference>
<dbReference type="PROSITE" id="PS50850">
    <property type="entry name" value="MFS"/>
    <property type="match status" value="1"/>
</dbReference>
<dbReference type="PANTHER" id="PTHR43045">
    <property type="entry name" value="SHIKIMATE TRANSPORTER"/>
    <property type="match status" value="1"/>
</dbReference>
<evidence type="ECO:0000313" key="10">
    <source>
        <dbReference type="Proteomes" id="UP000594380"/>
    </source>
</evidence>
<feature type="transmembrane region" description="Helical" evidence="7">
    <location>
        <begin position="380"/>
        <end position="404"/>
    </location>
</feature>
<feature type="transmembrane region" description="Helical" evidence="7">
    <location>
        <begin position="66"/>
        <end position="88"/>
    </location>
</feature>
<evidence type="ECO:0000256" key="3">
    <source>
        <dbReference type="ARBA" id="ARBA00022475"/>
    </source>
</evidence>
<evidence type="ECO:0000256" key="7">
    <source>
        <dbReference type="SAM" id="Phobius"/>
    </source>
</evidence>
<reference evidence="9 10" key="1">
    <citation type="submission" date="2020-02" db="EMBL/GenBank/DDBJ databases">
        <title>Paraburkholderia simonii sp. nov. and Paraburkholderia youngii sp. nov. Brazilian and Mexican Mimosa-associated rhizobia.</title>
        <authorList>
            <person name="Mavima L."/>
            <person name="Beukes C.W."/>
            <person name="Chan W.Y."/>
            <person name="Palmer M."/>
            <person name="De Meyer S.E."/>
            <person name="James E.K."/>
            <person name="Venter S.N."/>
            <person name="Steenkamp E.T."/>
        </authorList>
    </citation>
    <scope>NUCLEOTIDE SEQUENCE [LARGE SCALE GENOMIC DNA]</scope>
    <source>
        <strain evidence="9 10">JPY169</strain>
    </source>
</reference>
<organism evidence="9 10">
    <name type="scientific">Paraburkholderia youngii</name>
    <dbReference type="NCBI Taxonomy" id="2782701"/>
    <lineage>
        <taxon>Bacteria</taxon>
        <taxon>Pseudomonadati</taxon>
        <taxon>Pseudomonadota</taxon>
        <taxon>Betaproteobacteria</taxon>
        <taxon>Burkholderiales</taxon>
        <taxon>Burkholderiaceae</taxon>
        <taxon>Paraburkholderia</taxon>
    </lineage>
</organism>
<accession>A0A7Y6JY89</accession>
<evidence type="ECO:0000256" key="1">
    <source>
        <dbReference type="ARBA" id="ARBA00004651"/>
    </source>
</evidence>
<proteinExistence type="predicted"/>
<dbReference type="Pfam" id="PF07690">
    <property type="entry name" value="MFS_1"/>
    <property type="match status" value="1"/>
</dbReference>
<dbReference type="InterPro" id="IPR011701">
    <property type="entry name" value="MFS"/>
</dbReference>
<dbReference type="EMBL" id="JAALDK010000001">
    <property type="protein sequence ID" value="NUY00479.1"/>
    <property type="molecule type" value="Genomic_DNA"/>
</dbReference>
<dbReference type="PANTHER" id="PTHR43045:SF1">
    <property type="entry name" value="SHIKIMATE TRANSPORTER"/>
    <property type="match status" value="1"/>
</dbReference>
<gene>
    <name evidence="9" type="ORF">G5S42_12380</name>
</gene>
<feature type="transmembrane region" description="Helical" evidence="7">
    <location>
        <begin position="262"/>
        <end position="279"/>
    </location>
</feature>
<feature type="transmembrane region" description="Helical" evidence="7">
    <location>
        <begin position="120"/>
        <end position="141"/>
    </location>
</feature>
<keyword evidence="3" id="KW-1003">Cell membrane</keyword>
<comment type="caution">
    <text evidence="9">The sequence shown here is derived from an EMBL/GenBank/DDBJ whole genome shotgun (WGS) entry which is preliminary data.</text>
</comment>
<evidence type="ECO:0000256" key="5">
    <source>
        <dbReference type="ARBA" id="ARBA00022989"/>
    </source>
</evidence>
<dbReference type="GO" id="GO:0005886">
    <property type="term" value="C:plasma membrane"/>
    <property type="evidence" value="ECO:0007669"/>
    <property type="project" value="UniProtKB-SubCell"/>
</dbReference>
<dbReference type="Proteomes" id="UP000594380">
    <property type="component" value="Unassembled WGS sequence"/>
</dbReference>
<feature type="transmembrane region" description="Helical" evidence="7">
    <location>
        <begin position="410"/>
        <end position="428"/>
    </location>
</feature>
<dbReference type="Pfam" id="PF00083">
    <property type="entry name" value="Sugar_tr"/>
    <property type="match status" value="1"/>
</dbReference>
<dbReference type="RefSeq" id="WP_176106985.1">
    <property type="nucleotide sequence ID" value="NZ_JAALDK010000001.1"/>
</dbReference>
<dbReference type="Gene3D" id="1.20.1250.20">
    <property type="entry name" value="MFS general substrate transporter like domains"/>
    <property type="match status" value="2"/>
</dbReference>
<keyword evidence="4 7" id="KW-0812">Transmembrane</keyword>
<feature type="transmembrane region" description="Helical" evidence="7">
    <location>
        <begin position="196"/>
        <end position="217"/>
    </location>
</feature>
<feature type="transmembrane region" description="Helical" evidence="7">
    <location>
        <begin position="285"/>
        <end position="304"/>
    </location>
</feature>
<feature type="transmembrane region" description="Helical" evidence="7">
    <location>
        <begin position="162"/>
        <end position="184"/>
    </location>
</feature>
<dbReference type="InterPro" id="IPR005828">
    <property type="entry name" value="MFS_sugar_transport-like"/>
</dbReference>
<sequence>MAATQSGAMPLSGEEARRQLRRAVIASTIGTTIEWYDFFLYSTVTGLVFAKLFFPESDPLVGTLQAFLIYAVGFIARPVGAAIFGHYGDRIGRKATLIVTLLLMGVATFAVGFVPTYASIGIWGAIALTALRFIQGVGVGGEWGGSVLMSMEWARTNKHRGFVASWPQFGVPAGLFVANLVVLATSRISGSAFLTWGWRVPFFLSIALVAIGLYIRLSILETPIFAKLLAERRIEKAPMREVLRRQPKDILLSALARMAEQAPFYIFTAFIFTYGVMSLGVTRDLLLTAVLAASVLEFFTIPLFGHVSDLIGRRRMYVIGAAAVGLFGFLYFFMVGTHNPGWIFAAIVLSLVPHAMMYGPQAALIAESFTGRLRYSGASMGYQLASVIAGGPAPLIATALYAYFHSGFAVAWYVFVCAVISVAAAMRLSDYTNKDISREYDDVHALHDRGHATP</sequence>
<feature type="transmembrane region" description="Helical" evidence="7">
    <location>
        <begin position="95"/>
        <end position="114"/>
    </location>
</feature>
<keyword evidence="6 7" id="KW-0472">Membrane</keyword>
<evidence type="ECO:0000256" key="4">
    <source>
        <dbReference type="ARBA" id="ARBA00022692"/>
    </source>
</evidence>
<dbReference type="InterPro" id="IPR020846">
    <property type="entry name" value="MFS_dom"/>
</dbReference>
<comment type="subcellular location">
    <subcellularLocation>
        <location evidence="1">Cell membrane</location>
        <topology evidence="1">Multi-pass membrane protein</topology>
    </subcellularLocation>
</comment>
<keyword evidence="5 7" id="KW-1133">Transmembrane helix</keyword>
<dbReference type="SUPFAM" id="SSF103473">
    <property type="entry name" value="MFS general substrate transporter"/>
    <property type="match status" value="1"/>
</dbReference>
<dbReference type="CDD" id="cd17369">
    <property type="entry name" value="MFS_ShiA_like"/>
    <property type="match status" value="1"/>
</dbReference>
<evidence type="ECO:0000256" key="6">
    <source>
        <dbReference type="ARBA" id="ARBA00023136"/>
    </source>
</evidence>
<dbReference type="AlphaFoldDB" id="A0A7Y6JY89"/>
<keyword evidence="2" id="KW-0813">Transport</keyword>
<feature type="transmembrane region" description="Helical" evidence="7">
    <location>
        <begin position="35"/>
        <end position="54"/>
    </location>
</feature>
<protein>
    <submittedName>
        <fullName evidence="9">MHS family MFS transporter</fullName>
    </submittedName>
</protein>
<name>A0A7Y6JY89_9BURK</name>
<evidence type="ECO:0000256" key="2">
    <source>
        <dbReference type="ARBA" id="ARBA00022448"/>
    </source>
</evidence>
<dbReference type="InterPro" id="IPR036259">
    <property type="entry name" value="MFS_trans_sf"/>
</dbReference>
<feature type="domain" description="Major facilitator superfamily (MFS) profile" evidence="8">
    <location>
        <begin position="23"/>
        <end position="433"/>
    </location>
</feature>
<feature type="transmembrane region" description="Helical" evidence="7">
    <location>
        <begin position="316"/>
        <end position="335"/>
    </location>
</feature>